<comment type="caution">
    <text evidence="1">The sequence shown here is derived from an EMBL/GenBank/DDBJ whole genome shotgun (WGS) entry which is preliminary data.</text>
</comment>
<reference evidence="1 2" key="1">
    <citation type="submission" date="2024-04" db="EMBL/GenBank/DDBJ databases">
        <title>draft genome sequnece of Paenibacillus filicis.</title>
        <authorList>
            <person name="Kim D.-U."/>
        </authorList>
    </citation>
    <scope>NUCLEOTIDE SEQUENCE [LARGE SCALE GENOMIC DNA]</scope>
    <source>
        <strain evidence="1 2">KACC14197</strain>
    </source>
</reference>
<keyword evidence="2" id="KW-1185">Reference proteome</keyword>
<organism evidence="1 2">
    <name type="scientific">Paenibacillus filicis</name>
    <dbReference type="NCBI Taxonomy" id="669464"/>
    <lineage>
        <taxon>Bacteria</taxon>
        <taxon>Bacillati</taxon>
        <taxon>Bacillota</taxon>
        <taxon>Bacilli</taxon>
        <taxon>Bacillales</taxon>
        <taxon>Paenibacillaceae</taxon>
        <taxon>Paenibacillus</taxon>
    </lineage>
</organism>
<protein>
    <recommendedName>
        <fullName evidence="3">MAE-28990/MAE-18760-like HEPN domain-containing protein</fullName>
    </recommendedName>
</protein>
<name>A0ABU9DPR8_9BACL</name>
<sequence>MDYFTINEHAYRIMRVLHAMEVEEISNFDLENITDWLNMAAGVEQVRIITERYDSSIYFCGSALAYSDEKSKLWSELCAELVTFNFIWGSLESLILKLVARKNKTSTTYLGREFLTANYKEPSIEGYLETYSILYKTLGKELSGKVLKNIENEHYAAKGLYLVSKLRNQFAHGSRLLPIPDDWSDGLIKEVDMIRMSSRIVLLTIQMLLISQYGSNRYIIEDPVLFDFDELEEPVSLDALIKNLHLQDYDVRISMK</sequence>
<accession>A0ABU9DPR8</accession>
<gene>
    <name evidence="1" type="ORF">WMW72_23445</name>
</gene>
<dbReference type="Proteomes" id="UP001469365">
    <property type="component" value="Unassembled WGS sequence"/>
</dbReference>
<proteinExistence type="predicted"/>
<dbReference type="EMBL" id="JBBPCC010000017">
    <property type="protein sequence ID" value="MEK8130865.1"/>
    <property type="molecule type" value="Genomic_DNA"/>
</dbReference>
<evidence type="ECO:0008006" key="3">
    <source>
        <dbReference type="Google" id="ProtNLM"/>
    </source>
</evidence>
<evidence type="ECO:0000313" key="2">
    <source>
        <dbReference type="Proteomes" id="UP001469365"/>
    </source>
</evidence>
<evidence type="ECO:0000313" key="1">
    <source>
        <dbReference type="EMBL" id="MEK8130865.1"/>
    </source>
</evidence>